<comment type="caution">
    <text evidence="3">The sequence shown here is derived from an EMBL/GenBank/DDBJ whole genome shotgun (WGS) entry which is preliminary data.</text>
</comment>
<feature type="compositionally biased region" description="Low complexity" evidence="1">
    <location>
        <begin position="10"/>
        <end position="19"/>
    </location>
</feature>
<feature type="compositionally biased region" description="Basic and acidic residues" evidence="1">
    <location>
        <begin position="20"/>
        <end position="48"/>
    </location>
</feature>
<evidence type="ECO:0000256" key="2">
    <source>
        <dbReference type="SAM" id="Phobius"/>
    </source>
</evidence>
<organism evidence="3 4">
    <name type="scientific">Nocardioides faecalis</name>
    <dbReference type="NCBI Taxonomy" id="2803858"/>
    <lineage>
        <taxon>Bacteria</taxon>
        <taxon>Bacillati</taxon>
        <taxon>Actinomycetota</taxon>
        <taxon>Actinomycetes</taxon>
        <taxon>Propionibacteriales</taxon>
        <taxon>Nocardioidaceae</taxon>
        <taxon>Nocardioides</taxon>
    </lineage>
</organism>
<gene>
    <name evidence="3" type="ORF">JK386_02545</name>
</gene>
<feature type="transmembrane region" description="Helical" evidence="2">
    <location>
        <begin position="154"/>
        <end position="175"/>
    </location>
</feature>
<protein>
    <submittedName>
        <fullName evidence="3">Uncharacterized protein</fullName>
    </submittedName>
</protein>
<feature type="compositionally biased region" description="Basic and acidic residues" evidence="1">
    <location>
        <begin position="119"/>
        <end position="129"/>
    </location>
</feature>
<feature type="compositionally biased region" description="Basic and acidic residues" evidence="1">
    <location>
        <begin position="139"/>
        <end position="148"/>
    </location>
</feature>
<evidence type="ECO:0000313" key="4">
    <source>
        <dbReference type="Proteomes" id="UP000663791"/>
    </source>
</evidence>
<dbReference type="AlphaFoldDB" id="A0A938Y3W2"/>
<keyword evidence="2" id="KW-0812">Transmembrane</keyword>
<feature type="compositionally biased region" description="Pro residues" evidence="1">
    <location>
        <begin position="82"/>
        <end position="98"/>
    </location>
</feature>
<feature type="region of interest" description="Disordered" evidence="1">
    <location>
        <begin position="1"/>
        <end position="148"/>
    </location>
</feature>
<proteinExistence type="predicted"/>
<sequence>MGFKDKMKDAAAQAAAQARKAAEQAREIAADVKDQASEKWSEEQERRGAQSSGTSTPGVSAPNLGNPSESDAPVARPSEGGPTPPPASYPPPPPPPSTAPGLRAKMTDAAARATVQARKSVEDAKDRGTQFKGQLREQAPTRRQDPDLLRNKKALGAIAALAVIGIGGITVGAIAEGDDKDTKPSSSSPASETPSQEPTQAPSASPSPTKPAEKPIVDTTVDALLDRLNNESIDGPGSGPKTGDRFRISGPLFESDAWGPTASGHYAVMFKAKGGADDLQVLVEESDASQWANGTKVEMVVELVEVTIDGEKLNGFLQAVSVKTLGQAAKPNPETDTASQMFKDLDAFADSFNTAFGDPPMITGIEPGSAPGVVYVNLNAGLLTVDVDVAQQAVTTMNEQLVDTVGDNDAFSGMVKYFIGGQLVGENKEILDPYSVSFKGALED</sequence>
<feature type="compositionally biased region" description="Polar residues" evidence="1">
    <location>
        <begin position="49"/>
        <end position="69"/>
    </location>
</feature>
<keyword evidence="4" id="KW-1185">Reference proteome</keyword>
<evidence type="ECO:0000313" key="3">
    <source>
        <dbReference type="EMBL" id="MBM9458765.1"/>
    </source>
</evidence>
<name>A0A938Y3W2_9ACTN</name>
<reference evidence="3" key="1">
    <citation type="submission" date="2021-01" db="EMBL/GenBank/DDBJ databases">
        <title>Novel species in genus Nocardioides.</title>
        <authorList>
            <person name="Zhang G."/>
        </authorList>
    </citation>
    <scope>NUCLEOTIDE SEQUENCE</scope>
    <source>
        <strain evidence="3">Zg-536</strain>
    </source>
</reference>
<dbReference type="Proteomes" id="UP000663791">
    <property type="component" value="Unassembled WGS sequence"/>
</dbReference>
<feature type="region of interest" description="Disordered" evidence="1">
    <location>
        <begin position="177"/>
        <end position="215"/>
    </location>
</feature>
<feature type="compositionally biased region" description="Low complexity" evidence="1">
    <location>
        <begin position="184"/>
        <end position="207"/>
    </location>
</feature>
<accession>A0A938Y3W2</accession>
<dbReference type="EMBL" id="JAERTX010000002">
    <property type="protein sequence ID" value="MBM9458765.1"/>
    <property type="molecule type" value="Genomic_DNA"/>
</dbReference>
<dbReference type="RefSeq" id="WP_205290086.1">
    <property type="nucleotide sequence ID" value="NZ_CP074406.1"/>
</dbReference>
<keyword evidence="2" id="KW-0472">Membrane</keyword>
<evidence type="ECO:0000256" key="1">
    <source>
        <dbReference type="SAM" id="MobiDB-lite"/>
    </source>
</evidence>
<keyword evidence="2" id="KW-1133">Transmembrane helix</keyword>